<proteinExistence type="predicted"/>
<dbReference type="RefSeq" id="WP_025606094.1">
    <property type="nucleotide sequence ID" value="NZ_CP021235.1"/>
</dbReference>
<dbReference type="EMBL" id="CP021235">
    <property type="protein sequence ID" value="ARS35351.1"/>
    <property type="molecule type" value="Genomic_DNA"/>
</dbReference>
<dbReference type="PROSITE" id="PS51257">
    <property type="entry name" value="PROKAR_LIPOPROTEIN"/>
    <property type="match status" value="1"/>
</dbReference>
<dbReference type="STRING" id="709015.GCA_000472485_01567"/>
<organism evidence="1 2">
    <name type="scientific">Pontibacter actiniarum</name>
    <dbReference type="NCBI Taxonomy" id="323450"/>
    <lineage>
        <taxon>Bacteria</taxon>
        <taxon>Pseudomonadati</taxon>
        <taxon>Bacteroidota</taxon>
        <taxon>Cytophagia</taxon>
        <taxon>Cytophagales</taxon>
        <taxon>Hymenobacteraceae</taxon>
        <taxon>Pontibacter</taxon>
    </lineage>
</organism>
<evidence type="ECO:0000313" key="2">
    <source>
        <dbReference type="Proteomes" id="UP000266292"/>
    </source>
</evidence>
<dbReference type="KEGG" id="pact:CA264_07810"/>
<sequence>MKNFNAIILLFSMITGSCTSSTPTEDIKIDLQGSWSGSYIEEREIKIQQEATANEDLATALTKNKIKETVDSIRFDFQGEQLNVYKGVERFYSLNLLTSDNENKELSFINVSEPKYLKSFVIEKISPDSLIIKEKNNIIYFKDGLTTSEPDTVVLAQYYNLKKIK</sequence>
<dbReference type="OrthoDB" id="9971451at2"/>
<gene>
    <name evidence="1" type="ORF">CA264_07810</name>
</gene>
<accession>A0A1X9YR80</accession>
<name>A0A1X9YR80_9BACT</name>
<reference evidence="2" key="1">
    <citation type="submission" date="2017-05" db="EMBL/GenBank/DDBJ databases">
        <authorList>
            <person name="Ray J."/>
            <person name="Price M."/>
            <person name="Deutschbauer A."/>
        </authorList>
    </citation>
    <scope>NUCLEOTIDE SEQUENCE [LARGE SCALE GENOMIC DNA]</scope>
    <source>
        <strain evidence="2">DSM 19842</strain>
    </source>
</reference>
<evidence type="ECO:0000313" key="1">
    <source>
        <dbReference type="EMBL" id="ARS35351.1"/>
    </source>
</evidence>
<keyword evidence="2" id="KW-1185">Reference proteome</keyword>
<dbReference type="AlphaFoldDB" id="A0A1X9YR80"/>
<dbReference type="Proteomes" id="UP000266292">
    <property type="component" value="Chromosome"/>
</dbReference>
<protein>
    <submittedName>
        <fullName evidence="1">Uncharacterized protein</fullName>
    </submittedName>
</protein>